<dbReference type="Pfam" id="PF07905">
    <property type="entry name" value="PucR"/>
    <property type="match status" value="1"/>
</dbReference>
<sequence>MSIYVKDLFQLDIFKNFKVVAGQNGLNRILSAAQVLDFEFMDGYENRRGSMFDKNSLVLSSLLFAKGREEALLQAVQQLAALGISAFAYKNVIYKQLPQEVLDFANAAQLPILEFHDEDAFFEDLIFAVMNLLKIDSNLTLLENRIQDLGKAEFSSEELEARIASLNPHLQPQIQAFYLKVGDENRVMSLLFSFRPPEKFSYTSIVSKYKKDLLLIFSSDKSGKDFQPTLGDALFYLGLEAGTLPLGISAVHQNRKQLPTAIEEAIQAAIVGRIQGQQQTWYNQIGEYQLLLPELHSVHVQNYMKRYLRPILPKSDEGRDLIKTAVQFVLAGGDLNLTCQRLFCHKNTVRYRVNKIHELLDPHSHELTFFEHLAVAIKIYLLNEYVH</sequence>
<dbReference type="KEGG" id="abut:Ami103574_05230"/>
<evidence type="ECO:0000259" key="2">
    <source>
        <dbReference type="Pfam" id="PF13556"/>
    </source>
</evidence>
<dbReference type="Gene3D" id="1.10.10.2840">
    <property type="entry name" value="PucR C-terminal helix-turn-helix domain"/>
    <property type="match status" value="1"/>
</dbReference>
<feature type="domain" description="PucR C-terminal helix-turn-helix" evidence="2">
    <location>
        <begin position="321"/>
        <end position="366"/>
    </location>
</feature>
<dbReference type="AlphaFoldDB" id="A0A858BV05"/>
<dbReference type="PANTHER" id="PTHR33744">
    <property type="entry name" value="CARBOHYDRATE DIACID REGULATOR"/>
    <property type="match status" value="1"/>
</dbReference>
<dbReference type="InterPro" id="IPR042070">
    <property type="entry name" value="PucR_C-HTH_sf"/>
</dbReference>
<feature type="domain" description="Purine catabolism PurC-like" evidence="1">
    <location>
        <begin position="7"/>
        <end position="132"/>
    </location>
</feature>
<proteinExistence type="predicted"/>
<dbReference type="InterPro" id="IPR012914">
    <property type="entry name" value="PucR_dom"/>
</dbReference>
<organism evidence="3 4">
    <name type="scientific">Aminipila butyrica</name>
    <dbReference type="NCBI Taxonomy" id="433296"/>
    <lineage>
        <taxon>Bacteria</taxon>
        <taxon>Bacillati</taxon>
        <taxon>Bacillota</taxon>
        <taxon>Clostridia</taxon>
        <taxon>Peptostreptococcales</taxon>
        <taxon>Anaerovoracaceae</taxon>
        <taxon>Aminipila</taxon>
    </lineage>
</organism>
<gene>
    <name evidence="3" type="ORF">Ami103574_05230</name>
</gene>
<keyword evidence="4" id="KW-1185">Reference proteome</keyword>
<dbReference type="InterPro" id="IPR051448">
    <property type="entry name" value="CdaR-like_regulators"/>
</dbReference>
<evidence type="ECO:0000313" key="3">
    <source>
        <dbReference type="EMBL" id="QIB68760.1"/>
    </source>
</evidence>
<dbReference type="Proteomes" id="UP000466848">
    <property type="component" value="Chromosome"/>
</dbReference>
<evidence type="ECO:0000259" key="1">
    <source>
        <dbReference type="Pfam" id="PF07905"/>
    </source>
</evidence>
<dbReference type="Pfam" id="PF13556">
    <property type="entry name" value="HTH_30"/>
    <property type="match status" value="1"/>
</dbReference>
<dbReference type="RefSeq" id="WP_163065623.1">
    <property type="nucleotide sequence ID" value="NZ_CP048649.1"/>
</dbReference>
<name>A0A858BV05_9FIRM</name>
<reference evidence="3 4" key="1">
    <citation type="submission" date="2020-02" db="EMBL/GenBank/DDBJ databases">
        <authorList>
            <person name="Kim Y.B."/>
            <person name="Roh S.W."/>
        </authorList>
    </citation>
    <scope>NUCLEOTIDE SEQUENCE [LARGE SCALE GENOMIC DNA]</scope>
    <source>
        <strain evidence="3 4">DSM 103574</strain>
    </source>
</reference>
<accession>A0A858BV05</accession>
<evidence type="ECO:0000313" key="4">
    <source>
        <dbReference type="Proteomes" id="UP000466848"/>
    </source>
</evidence>
<protein>
    <submittedName>
        <fullName evidence="3">PucR family transcriptional regulator</fullName>
    </submittedName>
</protein>
<dbReference type="EMBL" id="CP048649">
    <property type="protein sequence ID" value="QIB68760.1"/>
    <property type="molecule type" value="Genomic_DNA"/>
</dbReference>
<dbReference type="InterPro" id="IPR025736">
    <property type="entry name" value="PucR_C-HTH_dom"/>
</dbReference>